<organism evidence="1 2">
    <name type="scientific">Durusdinium trenchii</name>
    <dbReference type="NCBI Taxonomy" id="1381693"/>
    <lineage>
        <taxon>Eukaryota</taxon>
        <taxon>Sar</taxon>
        <taxon>Alveolata</taxon>
        <taxon>Dinophyceae</taxon>
        <taxon>Suessiales</taxon>
        <taxon>Symbiodiniaceae</taxon>
        <taxon>Durusdinium</taxon>
    </lineage>
</organism>
<reference evidence="1 2" key="1">
    <citation type="submission" date="2024-02" db="EMBL/GenBank/DDBJ databases">
        <authorList>
            <person name="Chen Y."/>
            <person name="Shah S."/>
            <person name="Dougan E. K."/>
            <person name="Thang M."/>
            <person name="Chan C."/>
        </authorList>
    </citation>
    <scope>NUCLEOTIDE SEQUENCE [LARGE SCALE GENOMIC DNA]</scope>
</reference>
<dbReference type="Proteomes" id="UP001642464">
    <property type="component" value="Unassembled WGS sequence"/>
</dbReference>
<comment type="caution">
    <text evidence="1">The sequence shown here is derived from an EMBL/GenBank/DDBJ whole genome shotgun (WGS) entry which is preliminary data.</text>
</comment>
<sequence length="283" mass="30732">MMPRSRAPVLTLIAAAFVANCGFWAFLVCGPRPRSSSSAGRGCSGQTIVALQARQQDGLSEEWIDIKGSKAKFGAKTPFQVALAGAPDLAASWLYGDEPGDNSVDRLVQAGKPAFSKIERAKELEEPNSPMQVYKFSLPALDLMGLGRATSSINLFGAIRGAEDKYLEIGTFGNPQANIRFATGMDLALPVFSLNVTGELRIMKDGFSEKRSSATGWVAIEVQGEVPSLAGITLPEEVLRGAAREACRQTCAYASRKLEQELSEDFARWRAEKVRRERRRVTA</sequence>
<keyword evidence="2" id="KW-1185">Reference proteome</keyword>
<evidence type="ECO:0000313" key="1">
    <source>
        <dbReference type="EMBL" id="CAK9010557.1"/>
    </source>
</evidence>
<evidence type="ECO:0000313" key="2">
    <source>
        <dbReference type="Proteomes" id="UP001642464"/>
    </source>
</evidence>
<name>A0ABP0J875_9DINO</name>
<dbReference type="EMBL" id="CAXAMM010006302">
    <property type="protein sequence ID" value="CAK9010557.1"/>
    <property type="molecule type" value="Genomic_DNA"/>
</dbReference>
<accession>A0ABP0J875</accession>
<gene>
    <name evidence="1" type="ORF">SCF082_LOCUS10727</name>
</gene>
<proteinExistence type="predicted"/>
<protein>
    <submittedName>
        <fullName evidence="1">Uncharacterized protein</fullName>
    </submittedName>
</protein>